<dbReference type="InterPro" id="IPR018674">
    <property type="entry name" value="DUF2142_membrane"/>
</dbReference>
<feature type="transmembrane region" description="Helical" evidence="8">
    <location>
        <begin position="264"/>
        <end position="280"/>
    </location>
</feature>
<reference evidence="9 10" key="1">
    <citation type="journal article" date="2016" name="Nat. Commun.">
        <title>Thousands of microbial genomes shed light on interconnected biogeochemical processes in an aquifer system.</title>
        <authorList>
            <person name="Anantharaman K."/>
            <person name="Brown C.T."/>
            <person name="Hug L.A."/>
            <person name="Sharon I."/>
            <person name="Castelle C.J."/>
            <person name="Probst A.J."/>
            <person name="Thomas B.C."/>
            <person name="Singh A."/>
            <person name="Wilkins M.J."/>
            <person name="Karaoz U."/>
            <person name="Brodie E.L."/>
            <person name="Williams K.H."/>
            <person name="Hubbard S.S."/>
            <person name="Banfield J.F."/>
        </authorList>
    </citation>
    <scope>NUCLEOTIDE SEQUENCE [LARGE SCALE GENOMIC DNA]</scope>
</reference>
<evidence type="ECO:0000256" key="6">
    <source>
        <dbReference type="ARBA" id="ARBA00022989"/>
    </source>
</evidence>
<protein>
    <recommendedName>
        <fullName evidence="11">Glycosyltransferase RgtA/B/C/D-like domain-containing protein</fullName>
    </recommendedName>
</protein>
<comment type="caution">
    <text evidence="9">The sequence shown here is derived from an EMBL/GenBank/DDBJ whole genome shotgun (WGS) entry which is preliminary data.</text>
</comment>
<proteinExistence type="predicted"/>
<dbReference type="STRING" id="1797711.A2870_03315"/>
<keyword evidence="4" id="KW-0808">Transferase</keyword>
<dbReference type="GO" id="GO:0009103">
    <property type="term" value="P:lipopolysaccharide biosynthetic process"/>
    <property type="evidence" value="ECO:0007669"/>
    <property type="project" value="UniProtKB-ARBA"/>
</dbReference>
<dbReference type="Proteomes" id="UP000179102">
    <property type="component" value="Unassembled WGS sequence"/>
</dbReference>
<dbReference type="GO" id="GO:0005886">
    <property type="term" value="C:plasma membrane"/>
    <property type="evidence" value="ECO:0007669"/>
    <property type="project" value="UniProtKB-SubCell"/>
</dbReference>
<evidence type="ECO:0000256" key="1">
    <source>
        <dbReference type="ARBA" id="ARBA00004651"/>
    </source>
</evidence>
<feature type="transmembrane region" description="Helical" evidence="8">
    <location>
        <begin position="516"/>
        <end position="538"/>
    </location>
</feature>
<gene>
    <name evidence="9" type="ORF">A2870_03315</name>
</gene>
<evidence type="ECO:0000256" key="4">
    <source>
        <dbReference type="ARBA" id="ARBA00022679"/>
    </source>
</evidence>
<feature type="transmembrane region" description="Helical" evidence="8">
    <location>
        <begin position="472"/>
        <end position="496"/>
    </location>
</feature>
<feature type="transmembrane region" description="Helical" evidence="8">
    <location>
        <begin position="242"/>
        <end position="258"/>
    </location>
</feature>
<feature type="transmembrane region" description="Helical" evidence="8">
    <location>
        <begin position="410"/>
        <end position="432"/>
    </location>
</feature>
<sequence>MGKASHETYQFVSKISFRMKSIKFTLFLAIFFNLLAWQLVVPIWHFPDEQAHFGQVAFRSDHGRVQRYHELSTSQEILISEELLGTRRDSQGNNLFTYHPEFKINYSKTYEGLHEAEIESLNNHVDRTTEIIEESTRYPLLYYYFASKVYNLSGDGDLFARVYAVRLFSAIIFIATIWVIFAISQLIFPKNFFLQISLTSMIAFMPMFVFSSAGVTSDGLFNFLFMASIYLIARILLTKSGWKEVILLTIAIIAGIATKFQFQIIWLIIAFAIFVIFWRLSIRKKLIFVGGLIIAVPIILIAINFLRFFVNDYGTPTFVQLLRLPIIPETEDFPLSSGITFKDHLINTVYRTIREILPWYFGVYKWLSLTLPPIVYQIINRILILSILGLIIWVFKIVRNKKIDQQTKVLFFLAYTAIAYFMSITIFDWYFIRGHGFSFGIQGRYFFPTIIAHISLVFVGLLAIAPKSLKKWVAAALVLGVLFFNYFSLYWVALHYYDLGSLDTFIIQASQYKPEIFKGLGVVLVLVLSITSMTFFLYDYIKVFVKTKLTDFSVN</sequence>
<feature type="transmembrane region" description="Helical" evidence="8">
    <location>
        <begin position="192"/>
        <end position="213"/>
    </location>
</feature>
<dbReference type="InterPro" id="IPR050297">
    <property type="entry name" value="LipidA_mod_glycosyltrf_83"/>
</dbReference>
<feature type="transmembrane region" description="Helical" evidence="8">
    <location>
        <begin position="163"/>
        <end position="183"/>
    </location>
</feature>
<feature type="transmembrane region" description="Helical" evidence="8">
    <location>
        <begin position="287"/>
        <end position="310"/>
    </location>
</feature>
<evidence type="ECO:0000256" key="3">
    <source>
        <dbReference type="ARBA" id="ARBA00022676"/>
    </source>
</evidence>
<dbReference type="Pfam" id="PF09913">
    <property type="entry name" value="DUF2142"/>
    <property type="match status" value="1"/>
</dbReference>
<feature type="transmembrane region" description="Helical" evidence="8">
    <location>
        <begin position="21"/>
        <end position="40"/>
    </location>
</feature>
<keyword evidence="2" id="KW-1003">Cell membrane</keyword>
<evidence type="ECO:0000313" key="9">
    <source>
        <dbReference type="EMBL" id="OGD87155.1"/>
    </source>
</evidence>
<dbReference type="PANTHER" id="PTHR33908:SF11">
    <property type="entry name" value="MEMBRANE PROTEIN"/>
    <property type="match status" value="1"/>
</dbReference>
<keyword evidence="5 8" id="KW-0812">Transmembrane</keyword>
<dbReference type="GO" id="GO:0016763">
    <property type="term" value="F:pentosyltransferase activity"/>
    <property type="evidence" value="ECO:0007669"/>
    <property type="project" value="TreeGrafter"/>
</dbReference>
<keyword evidence="7 8" id="KW-0472">Membrane</keyword>
<evidence type="ECO:0000256" key="8">
    <source>
        <dbReference type="SAM" id="Phobius"/>
    </source>
</evidence>
<feature type="transmembrane region" description="Helical" evidence="8">
    <location>
        <begin position="444"/>
        <end position="465"/>
    </location>
</feature>
<organism evidence="9 10">
    <name type="scientific">Candidatus Curtissbacteria bacterium RIFCSPHIGHO2_01_FULL_41_11</name>
    <dbReference type="NCBI Taxonomy" id="1797711"/>
    <lineage>
        <taxon>Bacteria</taxon>
        <taxon>Candidatus Curtissiibacteriota</taxon>
    </lineage>
</organism>
<dbReference type="PANTHER" id="PTHR33908">
    <property type="entry name" value="MANNOSYLTRANSFERASE YKCB-RELATED"/>
    <property type="match status" value="1"/>
</dbReference>
<evidence type="ECO:0000313" key="10">
    <source>
        <dbReference type="Proteomes" id="UP000179102"/>
    </source>
</evidence>
<evidence type="ECO:0000256" key="7">
    <source>
        <dbReference type="ARBA" id="ARBA00023136"/>
    </source>
</evidence>
<evidence type="ECO:0000256" key="2">
    <source>
        <dbReference type="ARBA" id="ARBA00022475"/>
    </source>
</evidence>
<dbReference type="EMBL" id="MFAZ01000018">
    <property type="protein sequence ID" value="OGD87155.1"/>
    <property type="molecule type" value="Genomic_DNA"/>
</dbReference>
<accession>A0A1F5G5R5</accession>
<dbReference type="AlphaFoldDB" id="A0A1F5G5R5"/>
<keyword evidence="3" id="KW-0328">Glycosyltransferase</keyword>
<keyword evidence="6 8" id="KW-1133">Transmembrane helix</keyword>
<evidence type="ECO:0008006" key="11">
    <source>
        <dbReference type="Google" id="ProtNLM"/>
    </source>
</evidence>
<name>A0A1F5G5R5_9BACT</name>
<comment type="subcellular location">
    <subcellularLocation>
        <location evidence="1">Cell membrane</location>
        <topology evidence="1">Multi-pass membrane protein</topology>
    </subcellularLocation>
</comment>
<evidence type="ECO:0000256" key="5">
    <source>
        <dbReference type="ARBA" id="ARBA00022692"/>
    </source>
</evidence>
<feature type="transmembrane region" description="Helical" evidence="8">
    <location>
        <begin position="219"/>
        <end position="237"/>
    </location>
</feature>
<feature type="transmembrane region" description="Helical" evidence="8">
    <location>
        <begin position="374"/>
        <end position="398"/>
    </location>
</feature>